<keyword evidence="2 3" id="KW-0802">TPR repeat</keyword>
<organism evidence="5 6">
    <name type="scientific">Mucilaginibacter conchicola</name>
    <dbReference type="NCBI Taxonomy" id="2303333"/>
    <lineage>
        <taxon>Bacteria</taxon>
        <taxon>Pseudomonadati</taxon>
        <taxon>Bacteroidota</taxon>
        <taxon>Sphingobacteriia</taxon>
        <taxon>Sphingobacteriales</taxon>
        <taxon>Sphingobacteriaceae</taxon>
        <taxon>Mucilaginibacter</taxon>
    </lineage>
</organism>
<keyword evidence="1" id="KW-0677">Repeat</keyword>
<dbReference type="PROSITE" id="PS50293">
    <property type="entry name" value="TPR_REGION"/>
    <property type="match status" value="1"/>
</dbReference>
<evidence type="ECO:0000259" key="4">
    <source>
        <dbReference type="Pfam" id="PF14280"/>
    </source>
</evidence>
<dbReference type="Pfam" id="PF00515">
    <property type="entry name" value="TPR_1"/>
    <property type="match status" value="1"/>
</dbReference>
<accession>A0A372NMV1</accession>
<dbReference type="AlphaFoldDB" id="A0A372NMV1"/>
<name>A0A372NMV1_9SPHI</name>
<dbReference type="PANTHER" id="PTHR44943:SF8">
    <property type="entry name" value="TPR REPEAT-CONTAINING PROTEIN MJ0263"/>
    <property type="match status" value="1"/>
</dbReference>
<feature type="repeat" description="TPR" evidence="3">
    <location>
        <begin position="270"/>
        <end position="303"/>
    </location>
</feature>
<evidence type="ECO:0000313" key="5">
    <source>
        <dbReference type="EMBL" id="RFZ90281.1"/>
    </source>
</evidence>
<dbReference type="InterPro" id="IPR011990">
    <property type="entry name" value="TPR-like_helical_dom_sf"/>
</dbReference>
<dbReference type="SUPFAM" id="SSF48452">
    <property type="entry name" value="TPR-like"/>
    <property type="match status" value="2"/>
</dbReference>
<dbReference type="Proteomes" id="UP000264217">
    <property type="component" value="Unassembled WGS sequence"/>
</dbReference>
<dbReference type="OrthoDB" id="98874at2"/>
<reference evidence="5 6" key="1">
    <citation type="submission" date="2018-08" db="EMBL/GenBank/DDBJ databases">
        <title>Mucilaginibacter sp. MYSH2.</title>
        <authorList>
            <person name="Seo T."/>
        </authorList>
    </citation>
    <scope>NUCLEOTIDE SEQUENCE [LARGE SCALE GENOMIC DNA]</scope>
    <source>
        <strain evidence="5 6">MYSH2</strain>
    </source>
</reference>
<dbReference type="PROSITE" id="PS50005">
    <property type="entry name" value="TPR"/>
    <property type="match status" value="2"/>
</dbReference>
<dbReference type="EMBL" id="QWDC01000004">
    <property type="protein sequence ID" value="RFZ90281.1"/>
    <property type="molecule type" value="Genomic_DNA"/>
</dbReference>
<evidence type="ECO:0000313" key="6">
    <source>
        <dbReference type="Proteomes" id="UP000264217"/>
    </source>
</evidence>
<protein>
    <submittedName>
        <fullName evidence="5">DUF4365 domain-containing protein</fullName>
    </submittedName>
</protein>
<dbReference type="SMART" id="SM00028">
    <property type="entry name" value="TPR"/>
    <property type="match status" value="5"/>
</dbReference>
<dbReference type="InterPro" id="IPR051685">
    <property type="entry name" value="Ycf3/AcsC/BcsC/TPR_MFPF"/>
</dbReference>
<evidence type="ECO:0000256" key="1">
    <source>
        <dbReference type="ARBA" id="ARBA00022737"/>
    </source>
</evidence>
<dbReference type="InterPro" id="IPR025375">
    <property type="entry name" value="DUF4365"/>
</dbReference>
<feature type="domain" description="DUF4365" evidence="4">
    <location>
        <begin position="16"/>
        <end position="136"/>
    </location>
</feature>
<dbReference type="PANTHER" id="PTHR44943">
    <property type="entry name" value="CELLULOSE SYNTHASE OPERON PROTEIN C"/>
    <property type="match status" value="1"/>
</dbReference>
<evidence type="ECO:0000256" key="3">
    <source>
        <dbReference type="PROSITE-ProRule" id="PRU00339"/>
    </source>
</evidence>
<dbReference type="Pfam" id="PF14280">
    <property type="entry name" value="DUF4365"/>
    <property type="match status" value="1"/>
</dbReference>
<proteinExistence type="predicted"/>
<sequence length="652" mass="75762">MDQPKRPQSHIISTRSAKYLENNIPDEWHFNVPANDYGIDYQVEISKNGQVTGLNFSLQLKSTEETGKGNFAKVTLKHTTLNYYQVRLEPIMLIIYDAEHNEAYWSWLSDHRIDLTSDKKNYSLRISKENKLSEIDWNGIASHVQKLFNAKSFISDFDILQIENNLELGAWKVYYQEDYEQAVYLFRRLIREGSVSYNIHQALAWSLYQTYQYNDALSTINLVIESSETPNSLKIKACILTEFGFATQDKGKLIQARNIFKEFLTGEDSAVMLYNYANALNSLGEFREAIVQYRLSIKKDPNEARCWKNLGTTYYNLGEHDKEMACYDKALALNPELPQALFSKGITLAQHFAKHDEALVLFHKVLSEKNNLAQEYVNGLFWVAYCYEQIGDIDKALFWVDKGLSFNGSSIYFLNFKSNLLGREWRNTAKLKEIAISFFKYRVELDNDPKSWHQLAIIHNWDLSQILSNVSAKFGLYKDLNYNVLAQLGFTKEDLQNTLSFMEYYKPFRDKYPTSRYISNIISPYFSITAEFFNLLELAFAVAFNQALISYRTDNNEINIVNSLTGTMLRFMPVLIKYYLPEEKITDADTNEVILSCFPGYTDMIYREIGVQSGHITVNLNLRKIDPVEYISEEYQDQLGEAIYNNFIKYLN</sequence>
<keyword evidence="6" id="KW-1185">Reference proteome</keyword>
<comment type="caution">
    <text evidence="5">The sequence shown here is derived from an EMBL/GenBank/DDBJ whole genome shotgun (WGS) entry which is preliminary data.</text>
</comment>
<evidence type="ECO:0000256" key="2">
    <source>
        <dbReference type="ARBA" id="ARBA00022803"/>
    </source>
</evidence>
<dbReference type="InterPro" id="IPR019734">
    <property type="entry name" value="TPR_rpt"/>
</dbReference>
<feature type="repeat" description="TPR" evidence="3">
    <location>
        <begin position="304"/>
        <end position="337"/>
    </location>
</feature>
<dbReference type="RefSeq" id="WP_117393695.1">
    <property type="nucleotide sequence ID" value="NZ_QWDC01000004.1"/>
</dbReference>
<gene>
    <name evidence="5" type="ORF">D0C36_21015</name>
</gene>
<dbReference type="Gene3D" id="1.25.40.10">
    <property type="entry name" value="Tetratricopeptide repeat domain"/>
    <property type="match status" value="2"/>
</dbReference>